<dbReference type="SMART" id="SM00230">
    <property type="entry name" value="CysPc"/>
    <property type="match status" value="1"/>
</dbReference>
<dbReference type="GO" id="GO:0004198">
    <property type="term" value="F:calcium-dependent cysteine-type endopeptidase activity"/>
    <property type="evidence" value="ECO:0007669"/>
    <property type="project" value="InterPro"/>
</dbReference>
<feature type="active site" evidence="5">
    <location>
        <position position="121"/>
    </location>
</feature>
<dbReference type="GO" id="GO:0006508">
    <property type="term" value="P:proteolysis"/>
    <property type="evidence" value="ECO:0007669"/>
    <property type="project" value="UniProtKB-KW"/>
</dbReference>
<dbReference type="PROSITE" id="PS50203">
    <property type="entry name" value="CALPAIN_CAT"/>
    <property type="match status" value="1"/>
</dbReference>
<feature type="non-terminal residue" evidence="8">
    <location>
        <position position="248"/>
    </location>
</feature>
<dbReference type="Pfam" id="PF00648">
    <property type="entry name" value="Peptidase_C2"/>
    <property type="match status" value="1"/>
</dbReference>
<dbReference type="Proteomes" id="UP001190700">
    <property type="component" value="Unassembled WGS sequence"/>
</dbReference>
<evidence type="ECO:0000313" key="8">
    <source>
        <dbReference type="EMBL" id="KAK3284656.1"/>
    </source>
</evidence>
<name>A0AAE0LGL7_9CHLO</name>
<dbReference type="PANTHER" id="PTHR10183">
    <property type="entry name" value="CALPAIN"/>
    <property type="match status" value="1"/>
</dbReference>
<dbReference type="AlphaFoldDB" id="A0AAE0LGL7"/>
<accession>A0AAE0LGL7</accession>
<sequence length="248" mass="27825">MKVTEILCLPCSLIWNSFRIFLFPCLDIYCFRLCSGLFCGLCLKCGCRYTDKKFPPNAESIGELGGRTGKEVDDMIDWKRAELVLKAKMDETDGKEAGHKRALFAGGIDPADIGQGQLGDCWLLSAFACLAEIPGAVKRVFVSKQYSRYGKYTVRLFDKVNNKWLRISVDDYIPCEEGTCTPLFAQPNGLEVWVMILEKAFAKFVGSYDKLEGGHPLWALEALTGDAVMKYSIDRWAAQRAAAHFSDW</sequence>
<comment type="similarity">
    <text evidence="1">Belongs to the peptidase C2 family.</text>
</comment>
<keyword evidence="9" id="KW-1185">Reference proteome</keyword>
<keyword evidence="3" id="KW-0378">Hydrolase</keyword>
<dbReference type="EMBL" id="LGRX02002210">
    <property type="protein sequence ID" value="KAK3284656.1"/>
    <property type="molecule type" value="Genomic_DNA"/>
</dbReference>
<dbReference type="InterPro" id="IPR038765">
    <property type="entry name" value="Papain-like_cys_pep_sf"/>
</dbReference>
<gene>
    <name evidence="8" type="ORF">CYMTET_7702</name>
</gene>
<evidence type="ECO:0000256" key="4">
    <source>
        <dbReference type="ARBA" id="ARBA00022807"/>
    </source>
</evidence>
<comment type="caution">
    <text evidence="8">The sequence shown here is derived from an EMBL/GenBank/DDBJ whole genome shotgun (WGS) entry which is preliminary data.</text>
</comment>
<evidence type="ECO:0000256" key="2">
    <source>
        <dbReference type="ARBA" id="ARBA00022670"/>
    </source>
</evidence>
<evidence type="ECO:0000256" key="6">
    <source>
        <dbReference type="PROSITE-ProRule" id="PRU00239"/>
    </source>
</evidence>
<dbReference type="PANTHER" id="PTHR10183:SF379">
    <property type="entry name" value="CALPAIN-5"/>
    <property type="match status" value="1"/>
</dbReference>
<evidence type="ECO:0000313" key="9">
    <source>
        <dbReference type="Proteomes" id="UP001190700"/>
    </source>
</evidence>
<evidence type="ECO:0000256" key="5">
    <source>
        <dbReference type="PIRSR" id="PIRSR622684-1"/>
    </source>
</evidence>
<evidence type="ECO:0000259" key="7">
    <source>
        <dbReference type="PROSITE" id="PS50203"/>
    </source>
</evidence>
<dbReference type="PROSITE" id="PS00139">
    <property type="entry name" value="THIOL_PROTEASE_CYS"/>
    <property type="match status" value="1"/>
</dbReference>
<evidence type="ECO:0000256" key="1">
    <source>
        <dbReference type="ARBA" id="ARBA00007623"/>
    </source>
</evidence>
<dbReference type="SUPFAM" id="SSF54001">
    <property type="entry name" value="Cysteine proteinases"/>
    <property type="match status" value="1"/>
</dbReference>
<dbReference type="InterPro" id="IPR001300">
    <property type="entry name" value="Peptidase_C2_calpain_cat"/>
</dbReference>
<proteinExistence type="inferred from homology"/>
<dbReference type="InterPro" id="IPR022684">
    <property type="entry name" value="Calpain_cysteine_protease"/>
</dbReference>
<feature type="domain" description="Calpain catalytic" evidence="7">
    <location>
        <begin position="48"/>
        <end position="248"/>
    </location>
</feature>
<dbReference type="PRINTS" id="PR00704">
    <property type="entry name" value="CALPAIN"/>
</dbReference>
<keyword evidence="2" id="KW-0645">Protease</keyword>
<keyword evidence="4" id="KW-0788">Thiol protease</keyword>
<organism evidence="8 9">
    <name type="scientific">Cymbomonas tetramitiformis</name>
    <dbReference type="NCBI Taxonomy" id="36881"/>
    <lineage>
        <taxon>Eukaryota</taxon>
        <taxon>Viridiplantae</taxon>
        <taxon>Chlorophyta</taxon>
        <taxon>Pyramimonadophyceae</taxon>
        <taxon>Pyramimonadales</taxon>
        <taxon>Pyramimonadaceae</taxon>
        <taxon>Cymbomonas</taxon>
    </lineage>
</organism>
<comment type="caution">
    <text evidence="6">Lacks conserved residue(s) required for the propagation of feature annotation.</text>
</comment>
<evidence type="ECO:0000256" key="3">
    <source>
        <dbReference type="ARBA" id="ARBA00022801"/>
    </source>
</evidence>
<dbReference type="InterPro" id="IPR000169">
    <property type="entry name" value="Pept_cys_AS"/>
</dbReference>
<reference evidence="8 9" key="1">
    <citation type="journal article" date="2015" name="Genome Biol. Evol.">
        <title>Comparative Genomics of a Bacterivorous Green Alga Reveals Evolutionary Causalities and Consequences of Phago-Mixotrophic Mode of Nutrition.</title>
        <authorList>
            <person name="Burns J.A."/>
            <person name="Paasch A."/>
            <person name="Narechania A."/>
            <person name="Kim E."/>
        </authorList>
    </citation>
    <scope>NUCLEOTIDE SEQUENCE [LARGE SCALE GENOMIC DNA]</scope>
    <source>
        <strain evidence="8 9">PLY_AMNH</strain>
    </source>
</reference>
<protein>
    <recommendedName>
        <fullName evidence="7">Calpain catalytic domain-containing protein</fullName>
    </recommendedName>
</protein>